<gene>
    <name evidence="1" type="ORF">NMN56_010915</name>
</gene>
<accession>A0ABT6ZTR5</accession>
<dbReference type="Proteomes" id="UP001214441">
    <property type="component" value="Unassembled WGS sequence"/>
</dbReference>
<name>A0ABT6ZTR5_9ACTN</name>
<proteinExistence type="predicted"/>
<keyword evidence="2" id="KW-1185">Reference proteome</keyword>
<dbReference type="EMBL" id="JANCPR020000008">
    <property type="protein sequence ID" value="MDJ1132451.1"/>
    <property type="molecule type" value="Genomic_DNA"/>
</dbReference>
<organism evidence="1 2">
    <name type="scientific">Streptomyces iconiensis</name>
    <dbReference type="NCBI Taxonomy" id="1384038"/>
    <lineage>
        <taxon>Bacteria</taxon>
        <taxon>Bacillati</taxon>
        <taxon>Actinomycetota</taxon>
        <taxon>Actinomycetes</taxon>
        <taxon>Kitasatosporales</taxon>
        <taxon>Streptomycetaceae</taxon>
        <taxon>Streptomyces</taxon>
    </lineage>
</organism>
<evidence type="ECO:0000313" key="1">
    <source>
        <dbReference type="EMBL" id="MDJ1132451.1"/>
    </source>
</evidence>
<dbReference type="RefSeq" id="WP_274038985.1">
    <property type="nucleotide sequence ID" value="NZ_JANCPR020000008.1"/>
</dbReference>
<comment type="caution">
    <text evidence="1">The sequence shown here is derived from an EMBL/GenBank/DDBJ whole genome shotgun (WGS) entry which is preliminary data.</text>
</comment>
<reference evidence="1 2" key="1">
    <citation type="submission" date="2023-05" db="EMBL/GenBank/DDBJ databases">
        <title>Streptantibioticus silvisoli sp. nov., acidotolerant actinomycetes 1 from pine litter.</title>
        <authorList>
            <person name="Swiecimska M."/>
            <person name="Golinska P."/>
            <person name="Sangal V."/>
            <person name="Wachnowicz B."/>
            <person name="Goodfellow M."/>
        </authorList>
    </citation>
    <scope>NUCLEOTIDE SEQUENCE [LARGE SCALE GENOMIC DNA]</scope>
    <source>
        <strain evidence="1 2">DSM 42109</strain>
    </source>
</reference>
<evidence type="ECO:0000313" key="2">
    <source>
        <dbReference type="Proteomes" id="UP001214441"/>
    </source>
</evidence>
<sequence>MPELCSENLGRVGLEREQRRDASRYVLRHARSRADLRHLLDALGLTTSEPETHSEDDAS</sequence>
<protein>
    <submittedName>
        <fullName evidence="1">Uncharacterized protein</fullName>
    </submittedName>
</protein>